<evidence type="ECO:0000256" key="4">
    <source>
        <dbReference type="ARBA" id="ARBA00022692"/>
    </source>
</evidence>
<dbReference type="PANTHER" id="PTHR33362:SF7">
    <property type="entry name" value="SLL1103 PROTEIN"/>
    <property type="match status" value="1"/>
</dbReference>
<comment type="caution">
    <text evidence="9">The sequence shown here is derived from an EMBL/GenBank/DDBJ whole genome shotgun (WGS) entry which is preliminary data.</text>
</comment>
<evidence type="ECO:0000256" key="1">
    <source>
        <dbReference type="ARBA" id="ARBA00004429"/>
    </source>
</evidence>
<gene>
    <name evidence="9" type="ORF">S03H2_43495</name>
</gene>
<comment type="subcellular location">
    <subcellularLocation>
        <location evidence="1">Cell inner membrane</location>
        <topology evidence="1">Multi-pass membrane protein</topology>
    </subcellularLocation>
</comment>
<proteinExistence type="predicted"/>
<organism evidence="9">
    <name type="scientific">marine sediment metagenome</name>
    <dbReference type="NCBI Taxonomy" id="412755"/>
    <lineage>
        <taxon>unclassified sequences</taxon>
        <taxon>metagenomes</taxon>
        <taxon>ecological metagenomes</taxon>
    </lineage>
</organism>
<evidence type="ECO:0000256" key="5">
    <source>
        <dbReference type="ARBA" id="ARBA00022989"/>
    </source>
</evidence>
<keyword evidence="6 7" id="KW-0472">Membrane</keyword>
<reference evidence="9" key="1">
    <citation type="journal article" date="2014" name="Front. Microbiol.">
        <title>High frequency of phylogenetically diverse reductive dehalogenase-homologous genes in deep subseafloor sedimentary metagenomes.</title>
        <authorList>
            <person name="Kawai M."/>
            <person name="Futagami T."/>
            <person name="Toyoda A."/>
            <person name="Takaki Y."/>
            <person name="Nishi S."/>
            <person name="Hori S."/>
            <person name="Arai W."/>
            <person name="Tsubouchi T."/>
            <person name="Morono Y."/>
            <person name="Uchiyama I."/>
            <person name="Ito T."/>
            <person name="Fujiyama A."/>
            <person name="Inagaki F."/>
            <person name="Takami H."/>
        </authorList>
    </citation>
    <scope>NUCLEOTIDE SEQUENCE</scope>
    <source>
        <strain evidence="9">Expedition CK06-06</strain>
    </source>
</reference>
<dbReference type="GO" id="GO:0022857">
    <property type="term" value="F:transmembrane transporter activity"/>
    <property type="evidence" value="ECO:0007669"/>
    <property type="project" value="TreeGrafter"/>
</dbReference>
<keyword evidence="4 7" id="KW-0812">Transmembrane</keyword>
<name>X1INK9_9ZZZZ</name>
<feature type="non-terminal residue" evidence="9">
    <location>
        <position position="260"/>
    </location>
</feature>
<keyword evidence="2" id="KW-1003">Cell membrane</keyword>
<keyword evidence="5 7" id="KW-1133">Transmembrane helix</keyword>
<evidence type="ECO:0000259" key="8">
    <source>
        <dbReference type="Pfam" id="PF06808"/>
    </source>
</evidence>
<evidence type="ECO:0000256" key="6">
    <source>
        <dbReference type="ARBA" id="ARBA00023136"/>
    </source>
</evidence>
<evidence type="ECO:0000256" key="7">
    <source>
        <dbReference type="SAM" id="Phobius"/>
    </source>
</evidence>
<evidence type="ECO:0000313" key="9">
    <source>
        <dbReference type="EMBL" id="GAH70840.1"/>
    </source>
</evidence>
<sequence length="260" mass="27484">MSIELITIVMFGSLIILLLAGLPVAFATGSLAVIFIVLLWSPDALGTLAIRIWGQMYQYLLFAIPLFIFLASMMQQAGIVEEMYETIREWTGPLRGGLAIATVLASTLLAAIVGIIGAAVVTMGLIALPSMLEHKYDKKLAMGSVMAGGTLGILIPPSILFLLYALVAGQSAGKLFAGGIFPGIALSIIYSVYILVRCYINPELGPGLSKEERALITWKVKFTHLLRISFPVALVILVLGSIFLGIASITEAAGVGACGA</sequence>
<feature type="transmembrane region" description="Helical" evidence="7">
    <location>
        <begin position="59"/>
        <end position="78"/>
    </location>
</feature>
<feature type="transmembrane region" description="Helical" evidence="7">
    <location>
        <begin position="140"/>
        <end position="167"/>
    </location>
</feature>
<protein>
    <recommendedName>
        <fullName evidence="8">TRAP C4-dicarboxylate transport system permease DctM subunit domain-containing protein</fullName>
    </recommendedName>
</protein>
<feature type="transmembrane region" description="Helical" evidence="7">
    <location>
        <begin position="98"/>
        <end position="128"/>
    </location>
</feature>
<dbReference type="Pfam" id="PF06808">
    <property type="entry name" value="DctM"/>
    <property type="match status" value="1"/>
</dbReference>
<feature type="transmembrane region" description="Helical" evidence="7">
    <location>
        <begin position="225"/>
        <end position="247"/>
    </location>
</feature>
<feature type="transmembrane region" description="Helical" evidence="7">
    <location>
        <begin position="6"/>
        <end position="39"/>
    </location>
</feature>
<feature type="transmembrane region" description="Helical" evidence="7">
    <location>
        <begin position="179"/>
        <end position="200"/>
    </location>
</feature>
<dbReference type="InterPro" id="IPR010656">
    <property type="entry name" value="DctM"/>
</dbReference>
<evidence type="ECO:0000256" key="2">
    <source>
        <dbReference type="ARBA" id="ARBA00022475"/>
    </source>
</evidence>
<dbReference type="EMBL" id="BARU01027138">
    <property type="protein sequence ID" value="GAH70840.1"/>
    <property type="molecule type" value="Genomic_DNA"/>
</dbReference>
<feature type="domain" description="TRAP C4-dicarboxylate transport system permease DctM subunit" evidence="8">
    <location>
        <begin position="11"/>
        <end position="259"/>
    </location>
</feature>
<dbReference type="AlphaFoldDB" id="X1INK9"/>
<dbReference type="InterPro" id="IPR004681">
    <property type="entry name" value="TRAP_DctM"/>
</dbReference>
<dbReference type="GO" id="GO:0005886">
    <property type="term" value="C:plasma membrane"/>
    <property type="evidence" value="ECO:0007669"/>
    <property type="project" value="UniProtKB-SubCell"/>
</dbReference>
<keyword evidence="3" id="KW-0997">Cell inner membrane</keyword>
<accession>X1INK9</accession>
<evidence type="ECO:0000256" key="3">
    <source>
        <dbReference type="ARBA" id="ARBA00022519"/>
    </source>
</evidence>
<dbReference type="PANTHER" id="PTHR33362">
    <property type="entry name" value="SIALIC ACID TRAP TRANSPORTER PERMEASE PROTEIN SIAT-RELATED"/>
    <property type="match status" value="1"/>
</dbReference>